<feature type="signal peptide" evidence="1">
    <location>
        <begin position="1"/>
        <end position="18"/>
    </location>
</feature>
<reference evidence="3" key="2">
    <citation type="submission" date="2020-10" db="UniProtKB">
        <authorList>
            <consortium name="WormBaseParasite"/>
        </authorList>
    </citation>
    <scope>IDENTIFICATION</scope>
</reference>
<organism evidence="2 3">
    <name type="scientific">Panagrellus redivivus</name>
    <name type="common">Microworm</name>
    <dbReference type="NCBI Taxonomy" id="6233"/>
    <lineage>
        <taxon>Eukaryota</taxon>
        <taxon>Metazoa</taxon>
        <taxon>Ecdysozoa</taxon>
        <taxon>Nematoda</taxon>
        <taxon>Chromadorea</taxon>
        <taxon>Rhabditida</taxon>
        <taxon>Tylenchina</taxon>
        <taxon>Panagrolaimomorpha</taxon>
        <taxon>Panagrolaimoidea</taxon>
        <taxon>Panagrolaimidae</taxon>
        <taxon>Panagrellus</taxon>
    </lineage>
</organism>
<reference evidence="2" key="1">
    <citation type="journal article" date="2013" name="Genetics">
        <title>The draft genome and transcriptome of Panagrellus redivivus are shaped by the harsh demands of a free-living lifestyle.</title>
        <authorList>
            <person name="Srinivasan J."/>
            <person name="Dillman A.R."/>
            <person name="Macchietto M.G."/>
            <person name="Heikkinen L."/>
            <person name="Lakso M."/>
            <person name="Fracchia K.M."/>
            <person name="Antoshechkin I."/>
            <person name="Mortazavi A."/>
            <person name="Wong G."/>
            <person name="Sternberg P.W."/>
        </authorList>
    </citation>
    <scope>NUCLEOTIDE SEQUENCE [LARGE SCALE GENOMIC DNA]</scope>
    <source>
        <strain evidence="2">MT8872</strain>
    </source>
</reference>
<accession>A0A7E4VRF2</accession>
<name>A0A7E4VRF2_PANRE</name>
<keyword evidence="2" id="KW-1185">Reference proteome</keyword>
<evidence type="ECO:0000256" key="1">
    <source>
        <dbReference type="SAM" id="SignalP"/>
    </source>
</evidence>
<sequence length="75" mass="8304">MRAFCLALALACLSIGLAITIDEVIGEYRFNISIPLHNVISVLNPAALEKLIKDRLAELGPIEPSPEIMRQLRFT</sequence>
<dbReference type="Proteomes" id="UP000492821">
    <property type="component" value="Unassembled WGS sequence"/>
</dbReference>
<dbReference type="WBParaSite" id="Pan_g2468.t1">
    <property type="protein sequence ID" value="Pan_g2468.t1"/>
    <property type="gene ID" value="Pan_g2468"/>
</dbReference>
<proteinExistence type="predicted"/>
<feature type="chain" id="PRO_5028903888" evidence="1">
    <location>
        <begin position="19"/>
        <end position="75"/>
    </location>
</feature>
<evidence type="ECO:0000313" key="3">
    <source>
        <dbReference type="WBParaSite" id="Pan_g2468.t1"/>
    </source>
</evidence>
<protein>
    <submittedName>
        <fullName evidence="3">Pro-kuma_activ domain-containing protein</fullName>
    </submittedName>
</protein>
<keyword evidence="1" id="KW-0732">Signal</keyword>
<evidence type="ECO:0000313" key="2">
    <source>
        <dbReference type="Proteomes" id="UP000492821"/>
    </source>
</evidence>
<dbReference type="AlphaFoldDB" id="A0A7E4VRF2"/>